<feature type="compositionally biased region" description="Basic residues" evidence="2">
    <location>
        <begin position="61"/>
        <end position="73"/>
    </location>
</feature>
<protein>
    <recommendedName>
        <fullName evidence="5">BAG family molecular chaperone regulator 8, chloroplastic</fullName>
    </recommendedName>
</protein>
<dbReference type="RefSeq" id="XP_030952294.1">
    <property type="nucleotide sequence ID" value="XM_031096434.1"/>
</dbReference>
<dbReference type="SUPFAM" id="SSF63491">
    <property type="entry name" value="BAG domain"/>
    <property type="match status" value="1"/>
</dbReference>
<feature type="region of interest" description="Disordered" evidence="2">
    <location>
        <begin position="58"/>
        <end position="83"/>
    </location>
</feature>
<evidence type="ECO:0000313" key="4">
    <source>
        <dbReference type="Proteomes" id="UP000594261"/>
    </source>
</evidence>
<dbReference type="GO" id="GO:0006457">
    <property type="term" value="P:protein folding"/>
    <property type="evidence" value="ECO:0007669"/>
    <property type="project" value="TreeGrafter"/>
</dbReference>
<name>A0A7N2KWS1_QUELO</name>
<dbReference type="InParanoid" id="A0A7N2KWS1"/>
<dbReference type="Proteomes" id="UP000594261">
    <property type="component" value="Chromosome 2"/>
</dbReference>
<keyword evidence="1" id="KW-0143">Chaperone</keyword>
<dbReference type="GO" id="GO:0009506">
    <property type="term" value="C:plasmodesma"/>
    <property type="evidence" value="ECO:0007669"/>
    <property type="project" value="TreeGrafter"/>
</dbReference>
<feature type="compositionally biased region" description="Polar residues" evidence="2">
    <location>
        <begin position="378"/>
        <end position="387"/>
    </location>
</feature>
<evidence type="ECO:0000256" key="2">
    <source>
        <dbReference type="SAM" id="MobiDB-lite"/>
    </source>
</evidence>
<evidence type="ECO:0008006" key="5">
    <source>
        <dbReference type="Google" id="ProtNLM"/>
    </source>
</evidence>
<keyword evidence="4" id="KW-1185">Reference proteome</keyword>
<gene>
    <name evidence="3" type="primary">LOC115975591</name>
</gene>
<dbReference type="InterPro" id="IPR040400">
    <property type="entry name" value="BAG5/6/7/8"/>
</dbReference>
<dbReference type="Gramene" id="QL02p039943:mrna">
    <property type="protein sequence ID" value="QL02p039943:mrna"/>
    <property type="gene ID" value="QL02p039943"/>
</dbReference>
<sequence>MASHFHHLHHQSYSSPTTTTTAPCCCNSCCFYSQPHLSPSSPDPLLQALAAHILQSTPPNHHQHQHQHQHHPHHDPYSHQSMKLNPHKLHPQNQHQHHQKFQEIPDTTHYPLLSSLHQRIDALESSLHHFSISSSHYSLPHSLRDLAARVIQTHFRAFLVRRSRTLRHLKDLALIKSAFNSLKSSISSKTHFDYDTLSQKAMDLLLKLDSIQGRDSMIRNGKRSISRDLVRFLEFIDGVAVKRTGLSFKAMKNMRFGHPNCNKGSVLGTKIRSSGGQREVTQNMRARAEKIGGFSRAYQNDEDDVEFEGFQQAFDDEEEEEEEESPRVVISGKNGQIRNGVLVKRNGVQSRVKKSVSFAENGNVYRVFSDTHEPISRKNGSASLDESVSSDDQGELDGNLCSELEEVKGFPQGAEDDDEAHSENGGSPQTSDGERNSARFIRNGGDYEIRGHFNDQNGDFVFSAPFPVKMEAKADQMKKKRAMKIEK</sequence>
<proteinExistence type="predicted"/>
<dbReference type="OrthoDB" id="1100735at2759"/>
<reference evidence="4" key="1">
    <citation type="journal article" date="2016" name="G3 (Bethesda)">
        <title>First Draft Assembly and Annotation of the Genome of a California Endemic Oak Quercus lobata Nee (Fagaceae).</title>
        <authorList>
            <person name="Sork V.L."/>
            <person name="Fitz-Gibbon S.T."/>
            <person name="Puiu D."/>
            <person name="Crepeau M."/>
            <person name="Gugger P.F."/>
            <person name="Sherman R."/>
            <person name="Stevens K."/>
            <person name="Langley C.H."/>
            <person name="Pellegrini M."/>
            <person name="Salzberg S.L."/>
        </authorList>
    </citation>
    <scope>NUCLEOTIDE SEQUENCE [LARGE SCALE GENOMIC DNA]</scope>
    <source>
        <strain evidence="4">cv. SW786</strain>
    </source>
</reference>
<evidence type="ECO:0000256" key="1">
    <source>
        <dbReference type="ARBA" id="ARBA00023186"/>
    </source>
</evidence>
<organism evidence="3 4">
    <name type="scientific">Quercus lobata</name>
    <name type="common">Valley oak</name>
    <dbReference type="NCBI Taxonomy" id="97700"/>
    <lineage>
        <taxon>Eukaryota</taxon>
        <taxon>Viridiplantae</taxon>
        <taxon>Streptophyta</taxon>
        <taxon>Embryophyta</taxon>
        <taxon>Tracheophyta</taxon>
        <taxon>Spermatophyta</taxon>
        <taxon>Magnoliopsida</taxon>
        <taxon>eudicotyledons</taxon>
        <taxon>Gunneridae</taxon>
        <taxon>Pentapetalae</taxon>
        <taxon>rosids</taxon>
        <taxon>fabids</taxon>
        <taxon>Fagales</taxon>
        <taxon>Fagaceae</taxon>
        <taxon>Quercus</taxon>
    </lineage>
</organism>
<dbReference type="GeneID" id="115975591"/>
<dbReference type="FunCoup" id="A0A7N2KWS1">
    <property type="interactions" value="1206"/>
</dbReference>
<reference evidence="3" key="2">
    <citation type="submission" date="2021-01" db="UniProtKB">
        <authorList>
            <consortium name="EnsemblPlants"/>
        </authorList>
    </citation>
    <scope>IDENTIFICATION</scope>
</reference>
<evidence type="ECO:0000313" key="3">
    <source>
        <dbReference type="EnsemblPlants" id="QL02p039943:mrna"/>
    </source>
</evidence>
<dbReference type="AlphaFoldDB" id="A0A7N2KWS1"/>
<feature type="region of interest" description="Disordered" evidence="2">
    <location>
        <begin position="374"/>
        <end position="443"/>
    </location>
</feature>
<dbReference type="PANTHER" id="PTHR33322:SF18">
    <property type="entry name" value="BAG FAMILY MOLECULAR CHAPERONE REGULATOR 8, CHLOROPLASTIC"/>
    <property type="match status" value="1"/>
</dbReference>
<dbReference type="PANTHER" id="PTHR33322">
    <property type="entry name" value="BAG DOMAIN CONTAINING PROTEIN, EXPRESSED"/>
    <property type="match status" value="1"/>
</dbReference>
<accession>A0A7N2KWS1</accession>
<dbReference type="KEGG" id="qlo:115975591"/>
<dbReference type="EnsemblPlants" id="QL02p039943:mrna">
    <property type="protein sequence ID" value="QL02p039943:mrna"/>
    <property type="gene ID" value="QL02p039943"/>
</dbReference>
<dbReference type="OMA" id="RDNERKH"/>